<dbReference type="Gene3D" id="3.40.630.30">
    <property type="match status" value="1"/>
</dbReference>
<dbReference type="OrthoDB" id="9797178at2"/>
<dbReference type="STRING" id="1080227.A8L45_09480"/>
<protein>
    <submittedName>
        <fullName evidence="2">Acetyltransferase</fullName>
    </submittedName>
</protein>
<evidence type="ECO:0000259" key="1">
    <source>
        <dbReference type="PROSITE" id="PS51186"/>
    </source>
</evidence>
<sequence length="167" mass="18552">MLIRTEVPADILQIDRMLRQVFDTDAEAKLVMALRENGNNTLSLVACNDDGEIVGHVMFSPVWFEGQDLGWQALSPISVLPEYQRQGIASNLVSEAFSILYELGYPACFVLGSPEFYGRFGFKKAADAGLSCQWPVPDSAFMAIELEPGSFSEKYGLVKYCSEFAEF</sequence>
<evidence type="ECO:0000313" key="2">
    <source>
        <dbReference type="EMBL" id="ODA33605.1"/>
    </source>
</evidence>
<dbReference type="PROSITE" id="PS51186">
    <property type="entry name" value="GNAT"/>
    <property type="match status" value="1"/>
</dbReference>
<keyword evidence="2" id="KW-0808">Transferase</keyword>
<dbReference type="InterPro" id="IPR000182">
    <property type="entry name" value="GNAT_dom"/>
</dbReference>
<dbReference type="SUPFAM" id="SSF55729">
    <property type="entry name" value="Acyl-CoA N-acyltransferases (Nat)"/>
    <property type="match status" value="1"/>
</dbReference>
<dbReference type="GO" id="GO:0016747">
    <property type="term" value="F:acyltransferase activity, transferring groups other than amino-acyl groups"/>
    <property type="evidence" value="ECO:0007669"/>
    <property type="project" value="InterPro"/>
</dbReference>
<name>A0A1C3EK49_9GAMM</name>
<organism evidence="2 3">
    <name type="scientific">Veronia pacifica</name>
    <dbReference type="NCBI Taxonomy" id="1080227"/>
    <lineage>
        <taxon>Bacteria</taxon>
        <taxon>Pseudomonadati</taxon>
        <taxon>Pseudomonadota</taxon>
        <taxon>Gammaproteobacteria</taxon>
        <taxon>Vibrionales</taxon>
        <taxon>Vibrionaceae</taxon>
        <taxon>Veronia</taxon>
    </lineage>
</organism>
<evidence type="ECO:0000313" key="3">
    <source>
        <dbReference type="Proteomes" id="UP000094936"/>
    </source>
</evidence>
<dbReference type="Proteomes" id="UP000094936">
    <property type="component" value="Unassembled WGS sequence"/>
</dbReference>
<dbReference type="InterPro" id="IPR016181">
    <property type="entry name" value="Acyl_CoA_acyltransferase"/>
</dbReference>
<dbReference type="Pfam" id="PF00583">
    <property type="entry name" value="Acetyltransf_1"/>
    <property type="match status" value="1"/>
</dbReference>
<dbReference type="RefSeq" id="WP_068901604.1">
    <property type="nucleotide sequence ID" value="NZ_JBHUIF010000031.1"/>
</dbReference>
<keyword evidence="3" id="KW-1185">Reference proteome</keyword>
<accession>A0A1C3EK49</accession>
<reference evidence="2 3" key="1">
    <citation type="submission" date="2016-05" db="EMBL/GenBank/DDBJ databases">
        <title>Genomic Taxonomy of the Vibrionaceae.</title>
        <authorList>
            <person name="Gomez-Gil B."/>
            <person name="Enciso-Ibarra J."/>
        </authorList>
    </citation>
    <scope>NUCLEOTIDE SEQUENCE [LARGE SCALE GENOMIC DNA]</scope>
    <source>
        <strain evidence="2 3">CAIM 1920</strain>
    </source>
</reference>
<dbReference type="AlphaFoldDB" id="A0A1C3EK49"/>
<feature type="domain" description="N-acetyltransferase" evidence="1">
    <location>
        <begin position="1"/>
        <end position="147"/>
    </location>
</feature>
<proteinExistence type="predicted"/>
<comment type="caution">
    <text evidence="2">The sequence shown here is derived from an EMBL/GenBank/DDBJ whole genome shotgun (WGS) entry which is preliminary data.</text>
</comment>
<gene>
    <name evidence="2" type="ORF">A8L45_09480</name>
</gene>
<dbReference type="CDD" id="cd04301">
    <property type="entry name" value="NAT_SF"/>
    <property type="match status" value="1"/>
</dbReference>
<dbReference type="EMBL" id="LYBM01000014">
    <property type="protein sequence ID" value="ODA33605.1"/>
    <property type="molecule type" value="Genomic_DNA"/>
</dbReference>